<evidence type="ECO:0000313" key="1">
    <source>
        <dbReference type="EMBL" id="GBM00493.1"/>
    </source>
</evidence>
<name>A0A4Y2C811_ARAVE</name>
<comment type="caution">
    <text evidence="1">The sequence shown here is derived from an EMBL/GenBank/DDBJ whole genome shotgun (WGS) entry which is preliminary data.</text>
</comment>
<protein>
    <submittedName>
        <fullName evidence="1">Uncharacterized protein</fullName>
    </submittedName>
</protein>
<keyword evidence="2" id="KW-1185">Reference proteome</keyword>
<sequence>MTMTTSELKAPLRTTPMGGRSITTYDLTCRRPHIRRIFSGLGFRTWNPPVPKPSPHHLASVASFSDSEWPETSRSKFLMITILTLCILQLSEKTTGKMHCTEKQVIFCINTKSIVELTVQRYEFLTC</sequence>
<accession>A0A4Y2C811</accession>
<dbReference type="Proteomes" id="UP000499080">
    <property type="component" value="Unassembled WGS sequence"/>
</dbReference>
<gene>
    <name evidence="1" type="ORF">AVEN_111724_1</name>
</gene>
<evidence type="ECO:0000313" key="2">
    <source>
        <dbReference type="Proteomes" id="UP000499080"/>
    </source>
</evidence>
<reference evidence="1 2" key="1">
    <citation type="journal article" date="2019" name="Sci. Rep.">
        <title>Orb-weaving spider Araneus ventricosus genome elucidates the spidroin gene catalogue.</title>
        <authorList>
            <person name="Kono N."/>
            <person name="Nakamura H."/>
            <person name="Ohtoshi R."/>
            <person name="Moran D.A.P."/>
            <person name="Shinohara A."/>
            <person name="Yoshida Y."/>
            <person name="Fujiwara M."/>
            <person name="Mori M."/>
            <person name="Tomita M."/>
            <person name="Arakawa K."/>
        </authorList>
    </citation>
    <scope>NUCLEOTIDE SEQUENCE [LARGE SCALE GENOMIC DNA]</scope>
</reference>
<organism evidence="1 2">
    <name type="scientific">Araneus ventricosus</name>
    <name type="common">Orbweaver spider</name>
    <name type="synonym">Epeira ventricosa</name>
    <dbReference type="NCBI Taxonomy" id="182803"/>
    <lineage>
        <taxon>Eukaryota</taxon>
        <taxon>Metazoa</taxon>
        <taxon>Ecdysozoa</taxon>
        <taxon>Arthropoda</taxon>
        <taxon>Chelicerata</taxon>
        <taxon>Arachnida</taxon>
        <taxon>Araneae</taxon>
        <taxon>Araneomorphae</taxon>
        <taxon>Entelegynae</taxon>
        <taxon>Araneoidea</taxon>
        <taxon>Araneidae</taxon>
        <taxon>Araneus</taxon>
    </lineage>
</organism>
<dbReference type="AlphaFoldDB" id="A0A4Y2C811"/>
<proteinExistence type="predicted"/>
<dbReference type="EMBL" id="BGPR01000157">
    <property type="protein sequence ID" value="GBM00493.1"/>
    <property type="molecule type" value="Genomic_DNA"/>
</dbReference>